<feature type="binding site" evidence="17">
    <location>
        <position position="394"/>
    </location>
    <ligand>
        <name>acetyl-CoA</name>
        <dbReference type="ChEBI" id="CHEBI:57288"/>
    </ligand>
</feature>
<evidence type="ECO:0000256" key="2">
    <source>
        <dbReference type="ARBA" id="ARBA00007947"/>
    </source>
</evidence>
<evidence type="ECO:0000256" key="1">
    <source>
        <dbReference type="ARBA" id="ARBA00007707"/>
    </source>
</evidence>
<reference evidence="21" key="1">
    <citation type="journal article" date="2019" name="Int. J. Syst. Evol. Microbiol.">
        <title>The Global Catalogue of Microorganisms (GCM) 10K type strain sequencing project: providing services to taxonomists for standard genome sequencing and annotation.</title>
        <authorList>
            <consortium name="The Broad Institute Genomics Platform"/>
            <consortium name="The Broad Institute Genome Sequencing Center for Infectious Disease"/>
            <person name="Wu L."/>
            <person name="Ma J."/>
        </authorList>
    </citation>
    <scope>NUCLEOTIDE SEQUENCE [LARGE SCALE GENOMIC DNA]</scope>
    <source>
        <strain evidence="21">JCM 17983</strain>
    </source>
</reference>
<feature type="region of interest" description="N-acetyltransferase" evidence="17">
    <location>
        <begin position="266"/>
        <end position="495"/>
    </location>
</feature>
<comment type="function">
    <text evidence="16 17">Catalyzes the last two sequential reactions in the de novo biosynthetic pathway for UDP-N-acetylglucosamine (UDP-GlcNAc). The C-terminal domain catalyzes the transfer of acetyl group from acetyl coenzyme A to glucosamine-1-phosphate (GlcN-1-P) to produce N-acetylglucosamine-1-phosphate (GlcNAc-1-P), which is converted into UDP-GlcNAc by the transfer of uridine 5-monophosphate (from uridine 5-triphosphate), a reaction catalyzed by the N-terminal domain.</text>
</comment>
<dbReference type="EC" id="2.7.7.23" evidence="17"/>
<feature type="binding site" evidence="17">
    <location>
        <begin position="115"/>
        <end position="117"/>
    </location>
    <ligand>
        <name>UDP-N-acetyl-alpha-D-glucosamine</name>
        <dbReference type="ChEBI" id="CHEBI:57705"/>
    </ligand>
</feature>
<feature type="domain" description="MobA-like NTP transferase" evidence="19">
    <location>
        <begin position="12"/>
        <end position="145"/>
    </location>
</feature>
<dbReference type="NCBIfam" id="NF010932">
    <property type="entry name" value="PRK14352.1"/>
    <property type="match status" value="1"/>
</dbReference>
<feature type="binding site" evidence="17">
    <location>
        <position position="391"/>
    </location>
    <ligand>
        <name>UDP-N-acetyl-alpha-D-glucosamine</name>
        <dbReference type="ChEBI" id="CHEBI:57705"/>
    </ligand>
</feature>
<protein>
    <recommendedName>
        <fullName evidence="17">Bifunctional protein GlmU</fullName>
    </recommendedName>
    <domain>
        <recommendedName>
            <fullName evidence="17">UDP-N-acetylglucosamine pyrophosphorylase</fullName>
            <ecNumber evidence="17">2.7.7.23</ecNumber>
        </recommendedName>
        <alternativeName>
            <fullName evidence="17">N-acetylglucosamine-1-phosphate uridyltransferase</fullName>
        </alternativeName>
    </domain>
    <domain>
        <recommendedName>
            <fullName evidence="17">Glucosamine-1-phosphate N-acetyltransferase</fullName>
            <ecNumber evidence="17">2.3.1.157</ecNumber>
        </recommendedName>
    </domain>
</protein>
<feature type="binding site" evidence="17">
    <location>
        <position position="154"/>
    </location>
    <ligand>
        <name>UDP-N-acetyl-alpha-D-glucosamine</name>
        <dbReference type="ChEBI" id="CHEBI:57705"/>
    </ligand>
</feature>
<evidence type="ECO:0000256" key="4">
    <source>
        <dbReference type="ARBA" id="ARBA00022679"/>
    </source>
</evidence>
<dbReference type="HAMAP" id="MF_01631">
    <property type="entry name" value="GlmU"/>
    <property type="match status" value="1"/>
</dbReference>
<evidence type="ECO:0000256" key="8">
    <source>
        <dbReference type="ARBA" id="ARBA00022842"/>
    </source>
</evidence>
<evidence type="ECO:0000256" key="13">
    <source>
        <dbReference type="ARBA" id="ARBA00023316"/>
    </source>
</evidence>
<accession>A0ABP9E0U0</accession>
<dbReference type="SUPFAM" id="SSF53448">
    <property type="entry name" value="Nucleotide-diphospho-sugar transferases"/>
    <property type="match status" value="1"/>
</dbReference>
<comment type="pathway">
    <text evidence="17">Nucleotide-sugar biosynthesis; UDP-N-acetyl-alpha-D-glucosamine biosynthesis; UDP-N-acetyl-alpha-D-glucosamine from N-acetyl-alpha-D-glucosamine 1-phosphate: step 1/1.</text>
</comment>
<sequence length="495" mass="51538">MPPSPTASPTAVVVLAAGEGTRMHSATPKVLHPVGGRSLLGHAVHAAAGATPEHLVVVVGHEREQVGTHTLGLAAELDREVLTAVQDRRRGTGHAVSCGVARLPADLTGTVLVSYGDVPLLDAATLRALVAEHADGGYAVTLLTAELDDPRGYGRVVRDDANQVTAIVEHRDATLDQLAINEVNSGVYAFDLAFLREALSRLTTHNSQGELYLTDVVEIAAGEGRGVGAVETADPWLVAGVNDRVQMADLGAELNRRLLERWMRAGVTVVDPRSTWVDVGVRLERDVTLHPGTQLHGSTTVAEGAAIGPDTTLTDVVVGARATVVRTHGSSSRVGPETSVGPFAYLRPGVELDARGKIGTFVEVKNAHIGEGSKVPHLTYVGDAEIGEGSNIGASSVFVNYDGVTKHRTVVGSHVRTGSDNTFVAPVSVGDGAYTGAGTVVREDVPPGALAVSSGPQRNVEGWVARKRPGTAAAQAAEAAQKAADAEEQTMQEDP</sequence>
<feature type="binding site" evidence="17">
    <location>
        <position position="347"/>
    </location>
    <ligand>
        <name>UDP-N-acetyl-alpha-D-glucosamine</name>
        <dbReference type="ChEBI" id="CHEBI:57705"/>
    </ligand>
</feature>
<dbReference type="CDD" id="cd03353">
    <property type="entry name" value="LbH_GlmU_C"/>
    <property type="match status" value="1"/>
</dbReference>
<evidence type="ECO:0000256" key="9">
    <source>
        <dbReference type="ARBA" id="ARBA00022960"/>
    </source>
</evidence>
<comment type="pathway">
    <text evidence="17">Bacterial outer membrane biogenesis; LPS lipid A biosynthesis.</text>
</comment>
<keyword evidence="6 17" id="KW-0479">Metal-binding</keyword>
<organism evidence="20 21">
    <name type="scientific">Actinomycetospora straminea</name>
    <dbReference type="NCBI Taxonomy" id="663607"/>
    <lineage>
        <taxon>Bacteria</taxon>
        <taxon>Bacillati</taxon>
        <taxon>Actinomycetota</taxon>
        <taxon>Actinomycetes</taxon>
        <taxon>Pseudonocardiales</taxon>
        <taxon>Pseudonocardiaceae</taxon>
        <taxon>Actinomycetospora</taxon>
    </lineage>
</organism>
<dbReference type="Pfam" id="PF12804">
    <property type="entry name" value="NTP_transf_3"/>
    <property type="match status" value="1"/>
</dbReference>
<feature type="binding site" evidence="17">
    <location>
        <position position="86"/>
    </location>
    <ligand>
        <name>UDP-N-acetyl-alpha-D-glucosamine</name>
        <dbReference type="ChEBI" id="CHEBI:57705"/>
    </ligand>
</feature>
<feature type="binding site" evidence="17">
    <location>
        <position position="29"/>
    </location>
    <ligand>
        <name>UDP-N-acetyl-alpha-D-glucosamine</name>
        <dbReference type="ChEBI" id="CHEBI:57705"/>
    </ligand>
</feature>
<feature type="binding site" evidence="17">
    <location>
        <position position="365"/>
    </location>
    <ligand>
        <name>UDP-N-acetyl-alpha-D-glucosamine</name>
        <dbReference type="ChEBI" id="CHEBI:57705"/>
    </ligand>
</feature>
<evidence type="ECO:0000256" key="18">
    <source>
        <dbReference type="SAM" id="MobiDB-lite"/>
    </source>
</evidence>
<evidence type="ECO:0000256" key="5">
    <source>
        <dbReference type="ARBA" id="ARBA00022695"/>
    </source>
</evidence>
<evidence type="ECO:0000256" key="16">
    <source>
        <dbReference type="ARBA" id="ARBA00049628"/>
    </source>
</evidence>
<comment type="pathway">
    <text evidence="17">Nucleotide-sugar biosynthesis; UDP-N-acetyl-alpha-D-glucosamine biosynthesis; N-acetyl-alpha-D-glucosamine 1-phosphate from alpha-D-glucosamine 6-phosphate (route II): step 2/2.</text>
</comment>
<feature type="binding site" evidence="17">
    <location>
        <position position="437"/>
    </location>
    <ligand>
        <name>acetyl-CoA</name>
        <dbReference type="ChEBI" id="CHEBI:57288"/>
    </ligand>
</feature>
<feature type="binding site" evidence="17">
    <location>
        <position position="242"/>
    </location>
    <ligand>
        <name>UDP-N-acetyl-alpha-D-glucosamine</name>
        <dbReference type="ChEBI" id="CHEBI:57705"/>
    </ligand>
</feature>
<proteinExistence type="inferred from homology"/>
<keyword evidence="13 17" id="KW-0961">Cell wall biogenesis/degradation</keyword>
<dbReference type="SUPFAM" id="SSF51161">
    <property type="entry name" value="Trimeric LpxA-like enzymes"/>
    <property type="match status" value="1"/>
</dbReference>
<dbReference type="RefSeq" id="WP_274229763.1">
    <property type="nucleotide sequence ID" value="NZ_BAABHQ010000002.1"/>
</dbReference>
<keyword evidence="5 17" id="KW-0548">Nucleotidyltransferase</keyword>
<feature type="binding site" evidence="17">
    <location>
        <position position="419"/>
    </location>
    <ligand>
        <name>acetyl-CoA</name>
        <dbReference type="ChEBI" id="CHEBI:57288"/>
    </ligand>
</feature>
<keyword evidence="4 17" id="KW-0808">Transferase</keyword>
<dbReference type="InterPro" id="IPR029044">
    <property type="entry name" value="Nucleotide-diphossugar_trans"/>
</dbReference>
<keyword evidence="21" id="KW-1185">Reference proteome</keyword>
<feature type="region of interest" description="Linker" evidence="17">
    <location>
        <begin position="245"/>
        <end position="265"/>
    </location>
</feature>
<feature type="compositionally biased region" description="Acidic residues" evidence="18">
    <location>
        <begin position="486"/>
        <end position="495"/>
    </location>
</feature>
<dbReference type="EMBL" id="BAABHQ010000002">
    <property type="protein sequence ID" value="GAA4865160.1"/>
    <property type="molecule type" value="Genomic_DNA"/>
</dbReference>
<feature type="binding site" evidence="17">
    <location>
        <position position="380"/>
    </location>
    <ligand>
        <name>UDP-N-acetyl-alpha-D-glucosamine</name>
        <dbReference type="ChEBI" id="CHEBI:57705"/>
    </ligand>
</feature>
<feature type="binding site" evidence="17">
    <location>
        <position position="184"/>
    </location>
    <ligand>
        <name>UDP-N-acetyl-alpha-D-glucosamine</name>
        <dbReference type="ChEBI" id="CHEBI:57705"/>
    </ligand>
</feature>
<dbReference type="InterPro" id="IPR005882">
    <property type="entry name" value="Bifunctional_GlmU"/>
</dbReference>
<dbReference type="PANTHER" id="PTHR43584:SF3">
    <property type="entry name" value="BIFUNCTIONAL PROTEIN GLMU"/>
    <property type="match status" value="1"/>
</dbReference>
<keyword evidence="12 17" id="KW-0012">Acyltransferase</keyword>
<dbReference type="InterPro" id="IPR025877">
    <property type="entry name" value="MobA-like_NTP_Trfase"/>
</dbReference>
<feature type="region of interest" description="Disordered" evidence="18">
    <location>
        <begin position="467"/>
        <end position="495"/>
    </location>
</feature>
<dbReference type="InterPro" id="IPR038009">
    <property type="entry name" value="GlmU_C_LbH"/>
</dbReference>
<dbReference type="InterPro" id="IPR050065">
    <property type="entry name" value="GlmU-like"/>
</dbReference>
<keyword evidence="3 17" id="KW-0963">Cytoplasm</keyword>
<comment type="cofactor">
    <cofactor evidence="17">
        <name>Mg(2+)</name>
        <dbReference type="ChEBI" id="CHEBI:18420"/>
    </cofactor>
    <text evidence="17">Binds 1 Mg(2+) ion per subunit.</text>
</comment>
<feature type="binding site" evidence="17">
    <location>
        <position position="169"/>
    </location>
    <ligand>
        <name>UDP-N-acetyl-alpha-D-glucosamine</name>
        <dbReference type="ChEBI" id="CHEBI:57705"/>
    </ligand>
</feature>
<dbReference type="Proteomes" id="UP001500457">
    <property type="component" value="Unassembled WGS sequence"/>
</dbReference>
<dbReference type="Gene3D" id="3.90.550.10">
    <property type="entry name" value="Spore Coat Polysaccharide Biosynthesis Protein SpsA, Chain A"/>
    <property type="match status" value="1"/>
</dbReference>
<comment type="subunit">
    <text evidence="17">Homotrimer.</text>
</comment>
<keyword evidence="9 17" id="KW-0133">Cell shape</keyword>
<comment type="similarity">
    <text evidence="1 17">In the C-terminal section; belongs to the transferase hexapeptide repeat family.</text>
</comment>
<keyword evidence="8 17" id="KW-0460">Magnesium</keyword>
<evidence type="ECO:0000256" key="6">
    <source>
        <dbReference type="ARBA" id="ARBA00022723"/>
    </source>
</evidence>
<gene>
    <name evidence="17 20" type="primary">glmU</name>
    <name evidence="20" type="ORF">GCM10023203_11500</name>
</gene>
<evidence type="ECO:0000256" key="3">
    <source>
        <dbReference type="ARBA" id="ARBA00022490"/>
    </source>
</evidence>
<dbReference type="Gene3D" id="2.160.10.10">
    <property type="entry name" value="Hexapeptide repeat proteins"/>
    <property type="match status" value="1"/>
</dbReference>
<evidence type="ECO:0000256" key="15">
    <source>
        <dbReference type="ARBA" id="ARBA00048493"/>
    </source>
</evidence>
<feature type="binding site" evidence="17">
    <location>
        <begin position="400"/>
        <end position="401"/>
    </location>
    <ligand>
        <name>acetyl-CoA</name>
        <dbReference type="ChEBI" id="CHEBI:57288"/>
    </ligand>
</feature>
<comment type="catalytic activity">
    <reaction evidence="14 17">
        <text>alpha-D-glucosamine 1-phosphate + acetyl-CoA = N-acetyl-alpha-D-glucosamine 1-phosphate + CoA + H(+)</text>
        <dbReference type="Rhea" id="RHEA:13725"/>
        <dbReference type="ChEBI" id="CHEBI:15378"/>
        <dbReference type="ChEBI" id="CHEBI:57287"/>
        <dbReference type="ChEBI" id="CHEBI:57288"/>
        <dbReference type="ChEBI" id="CHEBI:57776"/>
        <dbReference type="ChEBI" id="CHEBI:58516"/>
        <dbReference type="EC" id="2.3.1.157"/>
    </reaction>
</comment>
<comment type="subcellular location">
    <subcellularLocation>
        <location evidence="17">Cytoplasm</location>
    </subcellularLocation>
</comment>
<feature type="binding site" evidence="17">
    <location>
        <position position="242"/>
    </location>
    <ligand>
        <name>Mg(2+)</name>
        <dbReference type="ChEBI" id="CHEBI:18420"/>
    </ligand>
</feature>
<evidence type="ECO:0000256" key="14">
    <source>
        <dbReference type="ARBA" id="ARBA00048247"/>
    </source>
</evidence>
<evidence type="ECO:0000256" key="12">
    <source>
        <dbReference type="ARBA" id="ARBA00023315"/>
    </source>
</evidence>
<feature type="active site" description="Proton acceptor" evidence="17">
    <location>
        <position position="377"/>
    </location>
</feature>
<keyword evidence="7 17" id="KW-0677">Repeat</keyword>
<dbReference type="PANTHER" id="PTHR43584">
    <property type="entry name" value="NUCLEOTIDYL TRANSFERASE"/>
    <property type="match status" value="1"/>
</dbReference>
<keyword evidence="11 17" id="KW-0511">Multifunctional enzyme</keyword>
<feature type="compositionally biased region" description="Low complexity" evidence="18">
    <location>
        <begin position="472"/>
        <end position="483"/>
    </location>
</feature>
<comment type="caution">
    <text evidence="17">Lacks conserved residue(s) required for the propagation of feature annotation.</text>
</comment>
<dbReference type="EC" id="2.3.1.157" evidence="17"/>
<keyword evidence="10 17" id="KW-0573">Peptidoglycan synthesis</keyword>
<evidence type="ECO:0000313" key="20">
    <source>
        <dbReference type="EMBL" id="GAA4865160.1"/>
    </source>
</evidence>
<evidence type="ECO:0000256" key="7">
    <source>
        <dbReference type="ARBA" id="ARBA00022737"/>
    </source>
</evidence>
<feature type="region of interest" description="Pyrophosphorylase" evidence="17">
    <location>
        <begin position="1"/>
        <end position="244"/>
    </location>
</feature>
<dbReference type="CDD" id="cd02540">
    <property type="entry name" value="GT2_GlmU_N_bac"/>
    <property type="match status" value="1"/>
</dbReference>
<feature type="binding site" evidence="17">
    <location>
        <begin position="91"/>
        <end position="92"/>
    </location>
    <ligand>
        <name>UDP-N-acetyl-alpha-D-glucosamine</name>
        <dbReference type="ChEBI" id="CHEBI:57705"/>
    </ligand>
</feature>
<evidence type="ECO:0000313" key="21">
    <source>
        <dbReference type="Proteomes" id="UP001500457"/>
    </source>
</evidence>
<feature type="binding site" evidence="17">
    <location>
        <begin position="15"/>
        <end position="18"/>
    </location>
    <ligand>
        <name>UDP-N-acetyl-alpha-D-glucosamine</name>
        <dbReference type="ChEBI" id="CHEBI:57705"/>
    </ligand>
</feature>
<comment type="catalytic activity">
    <reaction evidence="15 17">
        <text>N-acetyl-alpha-D-glucosamine 1-phosphate + UTP + H(+) = UDP-N-acetyl-alpha-D-glucosamine + diphosphate</text>
        <dbReference type="Rhea" id="RHEA:13509"/>
        <dbReference type="ChEBI" id="CHEBI:15378"/>
        <dbReference type="ChEBI" id="CHEBI:33019"/>
        <dbReference type="ChEBI" id="CHEBI:46398"/>
        <dbReference type="ChEBI" id="CHEBI:57705"/>
        <dbReference type="ChEBI" id="CHEBI:57776"/>
        <dbReference type="EC" id="2.7.7.23"/>
    </reaction>
</comment>
<evidence type="ECO:0000256" key="10">
    <source>
        <dbReference type="ARBA" id="ARBA00022984"/>
    </source>
</evidence>
<dbReference type="InterPro" id="IPR011004">
    <property type="entry name" value="Trimer_LpxA-like_sf"/>
</dbReference>
<name>A0ABP9E0U0_9PSEU</name>
<evidence type="ECO:0000256" key="11">
    <source>
        <dbReference type="ARBA" id="ARBA00023268"/>
    </source>
</evidence>
<comment type="similarity">
    <text evidence="2 17">In the N-terminal section; belongs to the N-acetylglucosamine-1-phosphate uridyltransferase family.</text>
</comment>
<dbReference type="NCBIfam" id="TIGR01173">
    <property type="entry name" value="glmU"/>
    <property type="match status" value="1"/>
</dbReference>
<evidence type="ECO:0000256" key="17">
    <source>
        <dbReference type="HAMAP-Rule" id="MF_01631"/>
    </source>
</evidence>
<evidence type="ECO:0000259" key="19">
    <source>
        <dbReference type="Pfam" id="PF12804"/>
    </source>
</evidence>
<comment type="caution">
    <text evidence="20">The sequence shown here is derived from an EMBL/GenBank/DDBJ whole genome shotgun (WGS) entry which is preliminary data.</text>
</comment>
<feature type="binding site" evidence="17">
    <location>
        <position position="117"/>
    </location>
    <ligand>
        <name>Mg(2+)</name>
        <dbReference type="ChEBI" id="CHEBI:18420"/>
    </ligand>
</feature>